<reference evidence="1" key="1">
    <citation type="journal article" date="2025" name="Int. J. Syst. Evol. Microbiol.">
        <title>Streptomyces citrinus sp. nov., with yellow diffusible pigment.</title>
        <authorList>
            <person name="He Y."/>
            <person name="Yang E."/>
            <person name="Xu J."/>
            <person name="Sun Y."/>
            <person name="Sun L."/>
        </authorList>
    </citation>
    <scope>NUCLEOTIDE SEQUENCE</scope>
    <source>
        <strain evidence="1">Q6</strain>
    </source>
</reference>
<evidence type="ECO:0000313" key="1">
    <source>
        <dbReference type="EMBL" id="WWQ66940.1"/>
    </source>
</evidence>
<dbReference type="EMBL" id="CP146022">
    <property type="protein sequence ID" value="WWQ66940.1"/>
    <property type="molecule type" value="Genomic_DNA"/>
</dbReference>
<protein>
    <submittedName>
        <fullName evidence="1">Uncharacterized protein</fullName>
    </submittedName>
</protein>
<dbReference type="Proteomes" id="UP001432251">
    <property type="component" value="Chromosome"/>
</dbReference>
<name>A0ACD5AIP0_9ACTN</name>
<organism evidence="1 2">
    <name type="scientific">Streptomyces citrinus</name>
    <dbReference type="NCBI Taxonomy" id="3118173"/>
    <lineage>
        <taxon>Bacteria</taxon>
        <taxon>Bacillati</taxon>
        <taxon>Actinomycetota</taxon>
        <taxon>Actinomycetes</taxon>
        <taxon>Kitasatosporales</taxon>
        <taxon>Streptomycetaceae</taxon>
        <taxon>Streptomyces</taxon>
    </lineage>
</organism>
<evidence type="ECO:0000313" key="2">
    <source>
        <dbReference type="Proteomes" id="UP001432251"/>
    </source>
</evidence>
<keyword evidence="2" id="KW-1185">Reference proteome</keyword>
<accession>A0ACD5AIP0</accession>
<proteinExistence type="predicted"/>
<gene>
    <name evidence="1" type="ORF">V2W30_28820</name>
</gene>
<sequence length="81" mass="9315">MTALKHFLLVYNRHTGETDVRREFASSEGRDALRARFQLERELRGHDDTEIVVLTGISLASLRKTHSRYFGDATRRRLAAA</sequence>